<protein>
    <submittedName>
        <fullName evidence="1">Uncharacterized protein</fullName>
    </submittedName>
</protein>
<evidence type="ECO:0000313" key="1">
    <source>
        <dbReference type="EMBL" id="QNL30722.1"/>
    </source>
</evidence>
<gene>
    <name evidence="1" type="primary">13</name>
    <name evidence="1" type="ORF">SEA_ESTES_13</name>
</gene>
<organism evidence="1 2">
    <name type="scientific">Mycobacterium phage Estes</name>
    <dbReference type="NCBI Taxonomy" id="2759459"/>
    <lineage>
        <taxon>Viruses</taxon>
        <taxon>Duplodnaviria</taxon>
        <taxon>Heunggongvirae</taxon>
        <taxon>Uroviricota</taxon>
        <taxon>Caudoviricetes</taxon>
        <taxon>Vilmaviridae</taxon>
        <taxon>Mclasvirinae</taxon>
        <taxon>Reyvirus</taxon>
        <taxon>Reyvirus estes</taxon>
    </lineage>
</organism>
<accession>A0A7G9A283</accession>
<proteinExistence type="predicted"/>
<dbReference type="EMBL" id="MT657341">
    <property type="protein sequence ID" value="QNL30722.1"/>
    <property type="molecule type" value="Genomic_DNA"/>
</dbReference>
<sequence>MSAKKEIKYLLEQAEKDLKSASTHLCKAITIADTRPDTISSKRRDRLAYLDSAIYDLKGLLEFL</sequence>
<dbReference type="GeneID" id="63210406"/>
<name>A0A7G9A283_9CAUD</name>
<evidence type="ECO:0000313" key="2">
    <source>
        <dbReference type="Proteomes" id="UP000516127"/>
    </source>
</evidence>
<dbReference type="KEGG" id="vg:63210406"/>
<reference evidence="1 2" key="1">
    <citation type="submission" date="2020-06" db="EMBL/GenBank/DDBJ databases">
        <authorList>
            <person name="Allen T."/>
            <person name="Groscost A."/>
            <person name="Boice M."/>
            <person name="Bramwell-Butcher J."/>
            <person name="Davis-Nicholson M."/>
            <person name="Dedinsky M."/>
            <person name="DeKlotz J."/>
            <person name="Gardner J."/>
            <person name="Grosser P."/>
            <person name="Husler K."/>
            <person name="Lau J.R."/>
            <person name="Monlux M."/>
            <person name="Schlesinger M.K."/>
            <person name="Scholes A."/>
            <person name="Waughman L."/>
            <person name="Poxleitner M.K."/>
            <person name="Anders K.R."/>
            <person name="Garlena R.A."/>
            <person name="Russell D.A."/>
            <person name="Pope W.H."/>
            <person name="Jacobs-Sera D."/>
            <person name="Hatfull G.F."/>
        </authorList>
    </citation>
    <scope>NUCLEOTIDE SEQUENCE [LARGE SCALE GENOMIC DNA]</scope>
</reference>
<dbReference type="Proteomes" id="UP000516127">
    <property type="component" value="Genome"/>
</dbReference>
<dbReference type="RefSeq" id="YP_010013768.1">
    <property type="nucleotide sequence ID" value="NC_053514.1"/>
</dbReference>
<keyword evidence="2" id="KW-1185">Reference proteome</keyword>